<comment type="caution">
    <text evidence="3">The sequence shown here is derived from an EMBL/GenBank/DDBJ whole genome shotgun (WGS) entry which is preliminary data.</text>
</comment>
<name>A0A2U1M785_ARTAN</name>
<dbReference type="AlphaFoldDB" id="A0A2U1M785"/>
<sequence>MPPPNLPPLPPPPPFFWGETPEEQYYASQGVRNSKTHFQTPYNTKIFTQSWLPLDQNQPIKGSIFMTHGYGSDSNWCFQKICIAYAKWGYAVFAADLIGHGGSDGLHGYIGDMDKAAATSLSYFVSVRKSDEYKDLPAFLFGESMGGLITMLMYFQSDHDTWTGLIFSSPLFVTPEAMTPSKLHLTMYGLLFGLADTWAAMPDARMVAKAIRDVEKLKIIAVNPKRYTGKPRVGTMREVVRVTNYVQNNFEKVKIPFLVAHGTSDGLACHSGSEMLYEKALTAKEDKALKLYEGYYHSLIQGEPDDAVELVLADMKAWIDEKTKKFGPK</sequence>
<dbReference type="InterPro" id="IPR051044">
    <property type="entry name" value="MAG_DAG_Lipase"/>
</dbReference>
<accession>A0A2U1M785</accession>
<reference evidence="3 4" key="1">
    <citation type="journal article" date="2018" name="Mol. Plant">
        <title>The genome of Artemisia annua provides insight into the evolution of Asteraceae family and artemisinin biosynthesis.</title>
        <authorList>
            <person name="Shen Q."/>
            <person name="Zhang L."/>
            <person name="Liao Z."/>
            <person name="Wang S."/>
            <person name="Yan T."/>
            <person name="Shi P."/>
            <person name="Liu M."/>
            <person name="Fu X."/>
            <person name="Pan Q."/>
            <person name="Wang Y."/>
            <person name="Lv Z."/>
            <person name="Lu X."/>
            <person name="Zhang F."/>
            <person name="Jiang W."/>
            <person name="Ma Y."/>
            <person name="Chen M."/>
            <person name="Hao X."/>
            <person name="Li L."/>
            <person name="Tang Y."/>
            <person name="Lv G."/>
            <person name="Zhou Y."/>
            <person name="Sun X."/>
            <person name="Brodelius P.E."/>
            <person name="Rose J.K.C."/>
            <person name="Tang K."/>
        </authorList>
    </citation>
    <scope>NUCLEOTIDE SEQUENCE [LARGE SCALE GENOMIC DNA]</scope>
    <source>
        <strain evidence="4">cv. Huhao1</strain>
        <tissue evidence="3">Leaf</tissue>
    </source>
</reference>
<dbReference type="InterPro" id="IPR022742">
    <property type="entry name" value="Hydrolase_4"/>
</dbReference>
<dbReference type="Pfam" id="PF12146">
    <property type="entry name" value="Hydrolase_4"/>
    <property type="match status" value="1"/>
</dbReference>
<organism evidence="3 4">
    <name type="scientific">Artemisia annua</name>
    <name type="common">Sweet wormwood</name>
    <dbReference type="NCBI Taxonomy" id="35608"/>
    <lineage>
        <taxon>Eukaryota</taxon>
        <taxon>Viridiplantae</taxon>
        <taxon>Streptophyta</taxon>
        <taxon>Embryophyta</taxon>
        <taxon>Tracheophyta</taxon>
        <taxon>Spermatophyta</taxon>
        <taxon>Magnoliopsida</taxon>
        <taxon>eudicotyledons</taxon>
        <taxon>Gunneridae</taxon>
        <taxon>Pentapetalae</taxon>
        <taxon>asterids</taxon>
        <taxon>campanulids</taxon>
        <taxon>Asterales</taxon>
        <taxon>Asteraceae</taxon>
        <taxon>Asteroideae</taxon>
        <taxon>Anthemideae</taxon>
        <taxon>Artemisiinae</taxon>
        <taxon>Artemisia</taxon>
    </lineage>
</organism>
<dbReference type="Gene3D" id="3.40.50.1820">
    <property type="entry name" value="alpha/beta hydrolase"/>
    <property type="match status" value="1"/>
</dbReference>
<evidence type="ECO:0000313" key="3">
    <source>
        <dbReference type="EMBL" id="PWA57099.1"/>
    </source>
</evidence>
<dbReference type="PANTHER" id="PTHR11614">
    <property type="entry name" value="PHOSPHOLIPASE-RELATED"/>
    <property type="match status" value="1"/>
</dbReference>
<proteinExistence type="predicted"/>
<evidence type="ECO:0000313" key="4">
    <source>
        <dbReference type="Proteomes" id="UP000245207"/>
    </source>
</evidence>
<dbReference type="FunFam" id="3.40.50.1820:FF:000192">
    <property type="entry name" value="Caffeoylshikimate esterase"/>
    <property type="match status" value="1"/>
</dbReference>
<dbReference type="EMBL" id="PKPP01014292">
    <property type="protein sequence ID" value="PWA39828.1"/>
    <property type="molecule type" value="Genomic_DNA"/>
</dbReference>
<keyword evidence="4" id="KW-1185">Reference proteome</keyword>
<evidence type="ECO:0000259" key="1">
    <source>
        <dbReference type="Pfam" id="PF12146"/>
    </source>
</evidence>
<protein>
    <recommendedName>
        <fullName evidence="1">Serine aminopeptidase S33 domain-containing protein</fullName>
    </recommendedName>
</protein>
<evidence type="ECO:0000313" key="2">
    <source>
        <dbReference type="EMBL" id="PWA39828.1"/>
    </source>
</evidence>
<dbReference type="OrthoDB" id="2498029at2759"/>
<gene>
    <name evidence="3" type="ORF">CTI12_AA411340</name>
    <name evidence="2" type="ORF">CTI12_AA569170</name>
</gene>
<dbReference type="SUPFAM" id="SSF53474">
    <property type="entry name" value="alpha/beta-Hydrolases"/>
    <property type="match status" value="1"/>
</dbReference>
<dbReference type="STRING" id="35608.A0A2U1M785"/>
<dbReference type="EMBL" id="PKPP01006261">
    <property type="protein sequence ID" value="PWA57099.1"/>
    <property type="molecule type" value="Genomic_DNA"/>
</dbReference>
<dbReference type="Proteomes" id="UP000245207">
    <property type="component" value="Unassembled WGS sequence"/>
</dbReference>
<feature type="domain" description="Serine aminopeptidase S33" evidence="1">
    <location>
        <begin position="59"/>
        <end position="304"/>
    </location>
</feature>
<dbReference type="InterPro" id="IPR029058">
    <property type="entry name" value="AB_hydrolase_fold"/>
</dbReference>